<dbReference type="SUPFAM" id="SSF82549">
    <property type="entry name" value="DAK1/DegV-like"/>
    <property type="match status" value="1"/>
</dbReference>
<dbReference type="Gene3D" id="3.30.1180.10">
    <property type="match status" value="1"/>
</dbReference>
<evidence type="ECO:0000313" key="5">
    <source>
        <dbReference type="Proteomes" id="UP000321089"/>
    </source>
</evidence>
<reference evidence="3 4" key="1">
    <citation type="submission" date="2016-01" db="EMBL/GenBank/DDBJ databases">
        <title>Characterization of the Clostridium difficile lineages that are prevalent in Hong Kong and China.</title>
        <authorList>
            <person name="Kwok J.S.-L."/>
            <person name="Lam W.-Y."/>
            <person name="Ip M."/>
            <person name="Chan T.-F."/>
            <person name="Hawkey P.M."/>
            <person name="Tsui S.K.-W."/>
        </authorList>
    </citation>
    <scope>NUCLEOTIDE SEQUENCE [LARGE SCALE GENOMIC DNA]</scope>
    <source>
        <strain evidence="3 4">300064</strain>
    </source>
</reference>
<dbReference type="InterPro" id="IPR043168">
    <property type="entry name" value="DegV_C"/>
</dbReference>
<dbReference type="InterPro" id="IPR050270">
    <property type="entry name" value="DegV_domain_contain"/>
</dbReference>
<dbReference type="Pfam" id="PF02645">
    <property type="entry name" value="DegV"/>
    <property type="match status" value="1"/>
</dbReference>
<keyword evidence="1" id="KW-0446">Lipid-binding</keyword>
<dbReference type="Proteomes" id="UP000238081">
    <property type="component" value="Unassembled WGS sequence"/>
</dbReference>
<dbReference type="PROSITE" id="PS51482">
    <property type="entry name" value="DEGV"/>
    <property type="match status" value="1"/>
</dbReference>
<dbReference type="Gene3D" id="3.40.50.10170">
    <property type="match status" value="1"/>
</dbReference>
<dbReference type="PANTHER" id="PTHR33434">
    <property type="entry name" value="DEGV DOMAIN-CONTAINING PROTEIN DR_1986-RELATED"/>
    <property type="match status" value="1"/>
</dbReference>
<evidence type="ECO:0000313" key="3">
    <source>
        <dbReference type="EMBL" id="PPV15514.1"/>
    </source>
</evidence>
<dbReference type="EMBL" id="BKBC01000011">
    <property type="protein sequence ID" value="GEQ20646.1"/>
    <property type="molecule type" value="Genomic_DNA"/>
</dbReference>
<protein>
    <submittedName>
        <fullName evidence="3">Dihydroxyacetone kinase</fullName>
    </submittedName>
</protein>
<evidence type="ECO:0000313" key="4">
    <source>
        <dbReference type="Proteomes" id="UP000238081"/>
    </source>
</evidence>
<gene>
    <name evidence="3" type="ORF">AWN73_11355</name>
    <name evidence="2" type="ORF">CBU02nite_11520</name>
</gene>
<dbReference type="InterPro" id="IPR003797">
    <property type="entry name" value="DegV"/>
</dbReference>
<comment type="caution">
    <text evidence="3">The sequence shown here is derived from an EMBL/GenBank/DDBJ whole genome shotgun (WGS) entry which is preliminary data.</text>
</comment>
<evidence type="ECO:0000256" key="1">
    <source>
        <dbReference type="ARBA" id="ARBA00023121"/>
    </source>
</evidence>
<dbReference type="GO" id="GO:0016301">
    <property type="term" value="F:kinase activity"/>
    <property type="evidence" value="ECO:0007669"/>
    <property type="project" value="UniProtKB-KW"/>
</dbReference>
<dbReference type="EMBL" id="LRDH01000098">
    <property type="protein sequence ID" value="PPV15514.1"/>
    <property type="molecule type" value="Genomic_DNA"/>
</dbReference>
<dbReference type="RefSeq" id="WP_027635253.1">
    <property type="nucleotide sequence ID" value="NZ_BKBC01000011.1"/>
</dbReference>
<sequence length="286" mass="32096">MCNSIAIVTDTNSGMTLEQAKNLGVTIIPMPFYINGELYFEGVNLDADGFYKHLADNSEVNTSQPAPGDVMRIWDELLKEKEEIIYIPMSSSLSGSCQTAEVLSQDYDNKVHVVDNRRISVTQLQSVKDAVNLAKKGMSGEEIKKILEDRQYQSSIYVTPDDLDYLKKGGRITPAVASVAKVLNIKPVLEIQGKKLDVFKKVRGMKQARRIMKQAIRNDLENRFSDIDTMKIYAAYTSNIELGKLWKSELEEEFPGYEIELYPLSLSVSCHIGPESLGIGCVEEIR</sequence>
<evidence type="ECO:0000313" key="2">
    <source>
        <dbReference type="EMBL" id="GEQ20646.1"/>
    </source>
</evidence>
<organism evidence="3 4">
    <name type="scientific">Clostridium butyricum</name>
    <dbReference type="NCBI Taxonomy" id="1492"/>
    <lineage>
        <taxon>Bacteria</taxon>
        <taxon>Bacillati</taxon>
        <taxon>Bacillota</taxon>
        <taxon>Clostridia</taxon>
        <taxon>Eubacteriales</taxon>
        <taxon>Clostridiaceae</taxon>
        <taxon>Clostridium</taxon>
    </lineage>
</organism>
<dbReference type="AlphaFoldDB" id="A0A2S7FBP2"/>
<dbReference type="Proteomes" id="UP000321089">
    <property type="component" value="Unassembled WGS sequence"/>
</dbReference>
<accession>A0A2S7FBP2</accession>
<dbReference type="GO" id="GO:0008289">
    <property type="term" value="F:lipid binding"/>
    <property type="evidence" value="ECO:0007669"/>
    <property type="project" value="UniProtKB-KW"/>
</dbReference>
<keyword evidence="3" id="KW-0808">Transferase</keyword>
<reference evidence="2 5" key="2">
    <citation type="submission" date="2019-07" db="EMBL/GenBank/DDBJ databases">
        <title>Whole genome shotgun sequence of Clostridium butyricum NBRC 3858.</title>
        <authorList>
            <person name="Hosoyama A."/>
            <person name="Uohara A."/>
            <person name="Ohji S."/>
            <person name="Ichikawa N."/>
        </authorList>
    </citation>
    <scope>NUCLEOTIDE SEQUENCE [LARGE SCALE GENOMIC DNA]</scope>
    <source>
        <strain evidence="2 5">NBRC 3858</strain>
    </source>
</reference>
<proteinExistence type="predicted"/>
<dbReference type="NCBIfam" id="TIGR00762">
    <property type="entry name" value="DegV"/>
    <property type="match status" value="1"/>
</dbReference>
<keyword evidence="3" id="KW-0418">Kinase</keyword>
<name>A0A2S7FBP2_CLOBU</name>
<dbReference type="PANTHER" id="PTHR33434:SF2">
    <property type="entry name" value="FATTY ACID-BINDING PROTEIN TM_1468"/>
    <property type="match status" value="1"/>
</dbReference>